<dbReference type="EMBL" id="JAXIOK010000006">
    <property type="protein sequence ID" value="KAK4767766.1"/>
    <property type="molecule type" value="Genomic_DNA"/>
</dbReference>
<evidence type="ECO:0000313" key="2">
    <source>
        <dbReference type="EMBL" id="KAK4767766.1"/>
    </source>
</evidence>
<name>A0AAN7KPH5_9MYRT</name>
<reference evidence="2 3" key="1">
    <citation type="journal article" date="2023" name="Hortic Res">
        <title>Pangenome of water caltrop reveals structural variations and asymmetric subgenome divergence after allopolyploidization.</title>
        <authorList>
            <person name="Zhang X."/>
            <person name="Chen Y."/>
            <person name="Wang L."/>
            <person name="Yuan Y."/>
            <person name="Fang M."/>
            <person name="Shi L."/>
            <person name="Lu R."/>
            <person name="Comes H.P."/>
            <person name="Ma Y."/>
            <person name="Chen Y."/>
            <person name="Huang G."/>
            <person name="Zhou Y."/>
            <person name="Zheng Z."/>
            <person name="Qiu Y."/>
        </authorList>
    </citation>
    <scope>NUCLEOTIDE SEQUENCE [LARGE SCALE GENOMIC DNA]</scope>
    <source>
        <tissue evidence="2">Roots</tissue>
    </source>
</reference>
<comment type="caution">
    <text evidence="2">The sequence shown here is derived from an EMBL/GenBank/DDBJ whole genome shotgun (WGS) entry which is preliminary data.</text>
</comment>
<accession>A0AAN7KPH5</accession>
<dbReference type="Proteomes" id="UP001345219">
    <property type="component" value="Chromosome 3"/>
</dbReference>
<sequence>MACVKLQCFVLLLPPLTFKYVGGTLKKKGNVSLSKKIIFDSALNLNINQVNCSISPSSTHFMIKPHYEIHDQTAIDDVSYCNTSGIETIPYMHNVSLFMILKL</sequence>
<keyword evidence="1" id="KW-0732">Signal</keyword>
<organism evidence="2 3">
    <name type="scientific">Trapa incisa</name>
    <dbReference type="NCBI Taxonomy" id="236973"/>
    <lineage>
        <taxon>Eukaryota</taxon>
        <taxon>Viridiplantae</taxon>
        <taxon>Streptophyta</taxon>
        <taxon>Embryophyta</taxon>
        <taxon>Tracheophyta</taxon>
        <taxon>Spermatophyta</taxon>
        <taxon>Magnoliopsida</taxon>
        <taxon>eudicotyledons</taxon>
        <taxon>Gunneridae</taxon>
        <taxon>Pentapetalae</taxon>
        <taxon>rosids</taxon>
        <taxon>malvids</taxon>
        <taxon>Myrtales</taxon>
        <taxon>Lythraceae</taxon>
        <taxon>Trapa</taxon>
    </lineage>
</organism>
<keyword evidence="3" id="KW-1185">Reference proteome</keyword>
<evidence type="ECO:0000313" key="3">
    <source>
        <dbReference type="Proteomes" id="UP001345219"/>
    </source>
</evidence>
<protein>
    <submittedName>
        <fullName evidence="2">Uncharacterized protein</fullName>
    </submittedName>
</protein>
<gene>
    <name evidence="2" type="ORF">SAY87_002907</name>
</gene>
<feature type="chain" id="PRO_5042971049" evidence="1">
    <location>
        <begin position="24"/>
        <end position="103"/>
    </location>
</feature>
<proteinExistence type="predicted"/>
<dbReference type="AlphaFoldDB" id="A0AAN7KPH5"/>
<evidence type="ECO:0000256" key="1">
    <source>
        <dbReference type="SAM" id="SignalP"/>
    </source>
</evidence>
<feature type="signal peptide" evidence="1">
    <location>
        <begin position="1"/>
        <end position="23"/>
    </location>
</feature>